<proteinExistence type="predicted"/>
<evidence type="ECO:0000313" key="2">
    <source>
        <dbReference type="Proteomes" id="UP000530403"/>
    </source>
</evidence>
<dbReference type="EMBL" id="JACCCF010000001">
    <property type="protein sequence ID" value="NYE39075.1"/>
    <property type="molecule type" value="Genomic_DNA"/>
</dbReference>
<protein>
    <submittedName>
        <fullName evidence="1">Uncharacterized protein</fullName>
    </submittedName>
</protein>
<evidence type="ECO:0000313" key="1">
    <source>
        <dbReference type="EMBL" id="NYE39075.1"/>
    </source>
</evidence>
<sequence>MKTAGDWTGTELIQSIFNNGYPYPGADHVDVTINYNGYRDTFCVHHNPGPGQYKGNHAFYTAIIAVKWRGECPYLRKQ</sequence>
<gene>
    <name evidence="1" type="ORF">HEB29_000086</name>
</gene>
<name>A0A7Y9H701_9ACTN</name>
<organism evidence="1 2">
    <name type="scientific">Streptomyces fulvorobeus</name>
    <dbReference type="NCBI Taxonomy" id="284028"/>
    <lineage>
        <taxon>Bacteria</taxon>
        <taxon>Bacillati</taxon>
        <taxon>Actinomycetota</taxon>
        <taxon>Actinomycetes</taxon>
        <taxon>Kitasatosporales</taxon>
        <taxon>Streptomycetaceae</taxon>
        <taxon>Streptomyces</taxon>
    </lineage>
</organism>
<dbReference type="Proteomes" id="UP000530403">
    <property type="component" value="Unassembled WGS sequence"/>
</dbReference>
<reference evidence="1 2" key="1">
    <citation type="submission" date="2020-07" db="EMBL/GenBank/DDBJ databases">
        <title>Sequencing the genomes of 1000 actinobacteria strains.</title>
        <authorList>
            <person name="Klenk H.-P."/>
        </authorList>
    </citation>
    <scope>NUCLEOTIDE SEQUENCE [LARGE SCALE GENOMIC DNA]</scope>
    <source>
        <strain evidence="1 2">DSM 41455</strain>
    </source>
</reference>
<comment type="caution">
    <text evidence="1">The sequence shown here is derived from an EMBL/GenBank/DDBJ whole genome shotgun (WGS) entry which is preliminary data.</text>
</comment>
<accession>A0A7Y9H701</accession>
<dbReference type="AlphaFoldDB" id="A0A7Y9H701"/>